<name>A0A1J1I4K2_9DIPT</name>
<evidence type="ECO:0000313" key="1">
    <source>
        <dbReference type="EMBL" id="CRK95263.1"/>
    </source>
</evidence>
<sequence>MNYSAQCTIIQKIRTQEDAMKKENFVHASLEKIKVQLMFVVGNKSKEKSDGKQTSCLGSFKLF</sequence>
<accession>A0A1J1I4K2</accession>
<reference evidence="1 2" key="1">
    <citation type="submission" date="2015-04" db="EMBL/GenBank/DDBJ databases">
        <authorList>
            <person name="Syromyatnikov M.Y."/>
            <person name="Popov V.N."/>
        </authorList>
    </citation>
    <scope>NUCLEOTIDE SEQUENCE [LARGE SCALE GENOMIC DNA]</scope>
</reference>
<dbReference type="Proteomes" id="UP000183832">
    <property type="component" value="Unassembled WGS sequence"/>
</dbReference>
<dbReference type="EMBL" id="CVRI01000041">
    <property type="protein sequence ID" value="CRK95263.1"/>
    <property type="molecule type" value="Genomic_DNA"/>
</dbReference>
<gene>
    <name evidence="1" type="ORF">CLUMA_CG008816</name>
</gene>
<organism evidence="1 2">
    <name type="scientific">Clunio marinus</name>
    <dbReference type="NCBI Taxonomy" id="568069"/>
    <lineage>
        <taxon>Eukaryota</taxon>
        <taxon>Metazoa</taxon>
        <taxon>Ecdysozoa</taxon>
        <taxon>Arthropoda</taxon>
        <taxon>Hexapoda</taxon>
        <taxon>Insecta</taxon>
        <taxon>Pterygota</taxon>
        <taxon>Neoptera</taxon>
        <taxon>Endopterygota</taxon>
        <taxon>Diptera</taxon>
        <taxon>Nematocera</taxon>
        <taxon>Chironomoidea</taxon>
        <taxon>Chironomidae</taxon>
        <taxon>Clunio</taxon>
    </lineage>
</organism>
<proteinExistence type="predicted"/>
<evidence type="ECO:0000313" key="2">
    <source>
        <dbReference type="Proteomes" id="UP000183832"/>
    </source>
</evidence>
<dbReference type="AlphaFoldDB" id="A0A1J1I4K2"/>
<keyword evidence="2" id="KW-1185">Reference proteome</keyword>
<protein>
    <submittedName>
        <fullName evidence="1">CLUMA_CG008816, isoform A</fullName>
    </submittedName>
</protein>